<dbReference type="InterPro" id="IPR000387">
    <property type="entry name" value="Tyr_Pase_dom"/>
</dbReference>
<dbReference type="InterPro" id="IPR000340">
    <property type="entry name" value="Dual-sp_phosphatase_cat-dom"/>
</dbReference>
<evidence type="ECO:0000313" key="6">
    <source>
        <dbReference type="EMBL" id="KAJ6649374.1"/>
    </source>
</evidence>
<comment type="caution">
    <text evidence="6">The sequence shown here is derived from an EMBL/GenBank/DDBJ whole genome shotgun (WGS) entry which is preliminary data.</text>
</comment>
<organism evidence="6 7">
    <name type="scientific">Pseudolycoriella hygida</name>
    <dbReference type="NCBI Taxonomy" id="35572"/>
    <lineage>
        <taxon>Eukaryota</taxon>
        <taxon>Metazoa</taxon>
        <taxon>Ecdysozoa</taxon>
        <taxon>Arthropoda</taxon>
        <taxon>Hexapoda</taxon>
        <taxon>Insecta</taxon>
        <taxon>Pterygota</taxon>
        <taxon>Neoptera</taxon>
        <taxon>Endopterygota</taxon>
        <taxon>Diptera</taxon>
        <taxon>Nematocera</taxon>
        <taxon>Sciaroidea</taxon>
        <taxon>Sciaridae</taxon>
        <taxon>Pseudolycoriella</taxon>
    </lineage>
</organism>
<dbReference type="Proteomes" id="UP001151699">
    <property type="component" value="Chromosome A"/>
</dbReference>
<protein>
    <submittedName>
        <fullName evidence="6">RNA/RNP complex-1-interacting phosphatase like</fullName>
    </submittedName>
</protein>
<evidence type="ECO:0000313" key="7">
    <source>
        <dbReference type="Proteomes" id="UP001151699"/>
    </source>
</evidence>
<dbReference type="Pfam" id="PF00782">
    <property type="entry name" value="DSPc"/>
    <property type="match status" value="1"/>
</dbReference>
<dbReference type="Gene3D" id="3.90.190.10">
    <property type="entry name" value="Protein tyrosine phosphatase superfamily"/>
    <property type="match status" value="1"/>
</dbReference>
<sequence>MKIPDRWNDYSSIGRQIEGTRFIAFKVPLDNSNKNAKFVFVYIYDINFPFSLCFRYSRLKALKELKELMLAKTKMRLVIDLTNTKKYYNPKNVTDKDIEYKKIFVPGHQLPPRHIYEEFMNTVADFLRRNAENDKLIGVHCTHGLNRTGLMVCAYMIRKCNILPNEAISRFETARGHKMERENYIDSLRNMKGLVKKARNRSSKKSPKPKSRPNDQSSSDYSKCPPNYQERRPNPAFVSNYSNHPLNPGVNWCTDNANYRPNQGGAYFANSSTYRPSPRGTHFQDNVYYRPNTNRRFSSNNLNYAPHPYGTVSSSYSRYPNAPGYSQRSIYNNRPTLSRQGNSFKD</sequence>
<proteinExistence type="predicted"/>
<keyword evidence="7" id="KW-1185">Reference proteome</keyword>
<feature type="compositionally biased region" description="Basic residues" evidence="3">
    <location>
        <begin position="194"/>
        <end position="211"/>
    </location>
</feature>
<dbReference type="InterPro" id="IPR029021">
    <property type="entry name" value="Prot-tyrosine_phosphatase-like"/>
</dbReference>
<evidence type="ECO:0000256" key="1">
    <source>
        <dbReference type="ARBA" id="ARBA00022801"/>
    </source>
</evidence>
<dbReference type="OrthoDB" id="428974at2759"/>
<dbReference type="PROSITE" id="PS00383">
    <property type="entry name" value="TYR_PHOSPHATASE_1"/>
    <property type="match status" value="1"/>
</dbReference>
<dbReference type="GO" id="GO:0004721">
    <property type="term" value="F:phosphoprotein phosphatase activity"/>
    <property type="evidence" value="ECO:0007669"/>
    <property type="project" value="UniProtKB-KW"/>
</dbReference>
<evidence type="ECO:0000259" key="5">
    <source>
        <dbReference type="PROSITE" id="PS50056"/>
    </source>
</evidence>
<keyword evidence="1" id="KW-0378">Hydrolase</keyword>
<dbReference type="PANTHER" id="PTHR10367">
    <property type="entry name" value="MRNA-CAPPING ENZYME"/>
    <property type="match status" value="1"/>
</dbReference>
<keyword evidence="2" id="KW-0904">Protein phosphatase</keyword>
<feature type="region of interest" description="Disordered" evidence="3">
    <location>
        <begin position="320"/>
        <end position="346"/>
    </location>
</feature>
<feature type="region of interest" description="Disordered" evidence="3">
    <location>
        <begin position="188"/>
        <end position="241"/>
    </location>
</feature>
<dbReference type="InterPro" id="IPR016130">
    <property type="entry name" value="Tyr_Pase_AS"/>
</dbReference>
<name>A0A9Q0S8H9_9DIPT</name>
<dbReference type="EMBL" id="WJQU01000001">
    <property type="protein sequence ID" value="KAJ6649374.1"/>
    <property type="molecule type" value="Genomic_DNA"/>
</dbReference>
<dbReference type="PROSITE" id="PS50054">
    <property type="entry name" value="TYR_PHOSPHATASE_DUAL"/>
    <property type="match status" value="1"/>
</dbReference>
<feature type="domain" description="Tyrosine specific protein phosphatases" evidence="5">
    <location>
        <begin position="117"/>
        <end position="192"/>
    </location>
</feature>
<dbReference type="SMART" id="SM00195">
    <property type="entry name" value="DSPc"/>
    <property type="match status" value="1"/>
</dbReference>
<evidence type="ECO:0000256" key="2">
    <source>
        <dbReference type="ARBA" id="ARBA00022912"/>
    </source>
</evidence>
<evidence type="ECO:0000256" key="3">
    <source>
        <dbReference type="SAM" id="MobiDB-lite"/>
    </source>
</evidence>
<dbReference type="AlphaFoldDB" id="A0A9Q0S8H9"/>
<dbReference type="SUPFAM" id="SSF52799">
    <property type="entry name" value="(Phosphotyrosine protein) phosphatases II"/>
    <property type="match status" value="1"/>
</dbReference>
<dbReference type="InterPro" id="IPR020422">
    <property type="entry name" value="TYR_PHOSPHATASE_DUAL_dom"/>
</dbReference>
<accession>A0A9Q0S8H9</accession>
<dbReference type="PROSITE" id="PS50056">
    <property type="entry name" value="TYR_PHOSPHATASE_2"/>
    <property type="match status" value="1"/>
</dbReference>
<evidence type="ECO:0000259" key="4">
    <source>
        <dbReference type="PROSITE" id="PS50054"/>
    </source>
</evidence>
<dbReference type="PANTHER" id="PTHR10367:SF9">
    <property type="entry name" value="DUAL-SPECIFICITY PHOSPHATASE 11 (RNA_RNP COMPLEX 1-INTERACTING)"/>
    <property type="match status" value="1"/>
</dbReference>
<dbReference type="InterPro" id="IPR051029">
    <property type="entry name" value="mRNA_Capping_Enz/RNA_Phosphat"/>
</dbReference>
<feature type="domain" description="Tyrosine-protein phosphatase" evidence="4">
    <location>
        <begin position="44"/>
        <end position="197"/>
    </location>
</feature>
<dbReference type="GO" id="GO:0004651">
    <property type="term" value="F:polynucleotide 5'-phosphatase activity"/>
    <property type="evidence" value="ECO:0007669"/>
    <property type="project" value="TreeGrafter"/>
</dbReference>
<gene>
    <name evidence="6" type="primary">pir-1</name>
    <name evidence="6" type="ORF">Bhyg_04608</name>
</gene>
<reference evidence="6" key="1">
    <citation type="submission" date="2022-07" db="EMBL/GenBank/DDBJ databases">
        <authorList>
            <person name="Trinca V."/>
            <person name="Uliana J.V.C."/>
            <person name="Torres T.T."/>
            <person name="Ward R.J."/>
            <person name="Monesi N."/>
        </authorList>
    </citation>
    <scope>NUCLEOTIDE SEQUENCE</scope>
    <source>
        <strain evidence="6">HSMRA1968</strain>
        <tissue evidence="6">Whole embryos</tissue>
    </source>
</reference>